<dbReference type="SUPFAM" id="SSF51735">
    <property type="entry name" value="NAD(P)-binding Rossmann-fold domains"/>
    <property type="match status" value="1"/>
</dbReference>
<keyword evidence="8" id="KW-1185">Reference proteome</keyword>
<feature type="region of interest" description="Disordered" evidence="4">
    <location>
        <begin position="1"/>
        <end position="23"/>
    </location>
</feature>
<dbReference type="Pfam" id="PF05222">
    <property type="entry name" value="AlaDh_PNT_N"/>
    <property type="match status" value="1"/>
</dbReference>
<dbReference type="AlphaFoldDB" id="A0A0P7BYK3"/>
<dbReference type="EC" id="1.4.1.1" evidence="2"/>
<dbReference type="SMART" id="SM01002">
    <property type="entry name" value="AlaDh_PNT_C"/>
    <property type="match status" value="1"/>
</dbReference>
<evidence type="ECO:0000256" key="3">
    <source>
        <dbReference type="ARBA" id="ARBA00023002"/>
    </source>
</evidence>
<reference evidence="7 8" key="1">
    <citation type="submission" date="2015-07" db="EMBL/GenBank/DDBJ databases">
        <title>The draft genome sequence of Leadbetterella sp. JN14-9.</title>
        <authorList>
            <person name="Liu Y."/>
            <person name="Du J."/>
            <person name="Shao Z."/>
        </authorList>
    </citation>
    <scope>NUCLEOTIDE SEQUENCE [LARGE SCALE GENOMIC DNA]</scope>
    <source>
        <strain evidence="7 8">JN14-9</strain>
    </source>
</reference>
<proteinExistence type="inferred from homology"/>
<dbReference type="GO" id="GO:0042853">
    <property type="term" value="P:L-alanine catabolic process"/>
    <property type="evidence" value="ECO:0007669"/>
    <property type="project" value="InterPro"/>
</dbReference>
<comment type="caution">
    <text evidence="7">The sequence shown here is derived from an EMBL/GenBank/DDBJ whole genome shotgun (WGS) entry which is preliminary data.</text>
</comment>
<dbReference type="OrthoDB" id="9804592at2"/>
<protein>
    <recommendedName>
        <fullName evidence="2">alanine dehydrogenase</fullName>
        <ecNumber evidence="2">1.4.1.1</ecNumber>
    </recommendedName>
</protein>
<dbReference type="STRING" id="1605367.AFM12_15390"/>
<name>A0A0P7BYK3_9BACT</name>
<feature type="domain" description="Alanine dehydrogenase/pyridine nucleotide transhydrogenase NAD(H)-binding" evidence="5">
    <location>
        <begin position="176"/>
        <end position="324"/>
    </location>
</feature>
<evidence type="ECO:0000259" key="6">
    <source>
        <dbReference type="SMART" id="SM01003"/>
    </source>
</evidence>
<evidence type="ECO:0000256" key="1">
    <source>
        <dbReference type="ARBA" id="ARBA00005689"/>
    </source>
</evidence>
<evidence type="ECO:0000313" key="7">
    <source>
        <dbReference type="EMBL" id="KPM47190.1"/>
    </source>
</evidence>
<dbReference type="GO" id="GO:0005886">
    <property type="term" value="C:plasma membrane"/>
    <property type="evidence" value="ECO:0007669"/>
    <property type="project" value="TreeGrafter"/>
</dbReference>
<sequence>MGESISKAGKYQSVLEPQEQPSMVSKESKQLVIGLPKEQSELEKRIVLTPDAVSVLVKNGHELIVEKGAGAGANFTDAEYQKAGAKIIYSPDEALKADIVLKIDPPTEGEIELMKPGSTLISALQFRGRDKGYFENLVRKRITALAFESVQDKAGNYSVVRAMSEIAGSSSIMIASEFLSRGQSTLLGGIDGVPPTSVVILGAGTVAEFAARTALGLGAEIKVFDLHLYRLQRLRYALGRSFYTSIIDSQNLPKALKEADVVVAALRSEKGFTPMVVTEEMVKEMKDNAVIVDVAIDQGGCIETSELTNHKDPVFKKHGVIHYAVPNIASRVSNTASYSLSNIFTPLLIKMGNIGGVDEMILTNQWFLKAVYSFKGNITHQYISKKFDLRFRDLRLLLAARI</sequence>
<dbReference type="RefSeq" id="WP_055149838.1">
    <property type="nucleotide sequence ID" value="NZ_JXSZ01000012.1"/>
</dbReference>
<evidence type="ECO:0000313" key="8">
    <source>
        <dbReference type="Proteomes" id="UP000050454"/>
    </source>
</evidence>
<dbReference type="PANTHER" id="PTHR42795">
    <property type="entry name" value="ALANINE DEHYDROGENASE"/>
    <property type="match status" value="1"/>
</dbReference>
<dbReference type="InterPro" id="IPR007886">
    <property type="entry name" value="AlaDH/PNT_N"/>
</dbReference>
<dbReference type="PATRIC" id="fig|1605367.3.peg.505"/>
<dbReference type="InterPro" id="IPR036291">
    <property type="entry name" value="NAD(P)-bd_dom_sf"/>
</dbReference>
<evidence type="ECO:0000256" key="2">
    <source>
        <dbReference type="ARBA" id="ARBA00012897"/>
    </source>
</evidence>
<organism evidence="7 8">
    <name type="scientific">Jiulongibacter sediminis</name>
    <dbReference type="NCBI Taxonomy" id="1605367"/>
    <lineage>
        <taxon>Bacteria</taxon>
        <taxon>Pseudomonadati</taxon>
        <taxon>Bacteroidota</taxon>
        <taxon>Cytophagia</taxon>
        <taxon>Cytophagales</taxon>
        <taxon>Leadbetterellaceae</taxon>
        <taxon>Jiulongibacter</taxon>
    </lineage>
</organism>
<dbReference type="EMBL" id="LGTQ01000012">
    <property type="protein sequence ID" value="KPM47190.1"/>
    <property type="molecule type" value="Genomic_DNA"/>
</dbReference>
<dbReference type="CDD" id="cd05305">
    <property type="entry name" value="L-AlaDH"/>
    <property type="match status" value="1"/>
</dbReference>
<dbReference type="Pfam" id="PF01262">
    <property type="entry name" value="AlaDh_PNT_C"/>
    <property type="match status" value="1"/>
</dbReference>
<dbReference type="Proteomes" id="UP000050454">
    <property type="component" value="Unassembled WGS sequence"/>
</dbReference>
<dbReference type="SMART" id="SM01003">
    <property type="entry name" value="AlaDh_PNT_N"/>
    <property type="match status" value="1"/>
</dbReference>
<keyword evidence="3" id="KW-0560">Oxidoreductase</keyword>
<dbReference type="InterPro" id="IPR007698">
    <property type="entry name" value="AlaDH/PNT_NAD(H)-bd"/>
</dbReference>
<gene>
    <name evidence="7" type="ORF">AFM12_15390</name>
</gene>
<comment type="similarity">
    <text evidence="1">Belongs to the AlaDH/PNT family.</text>
</comment>
<dbReference type="SUPFAM" id="SSF52283">
    <property type="entry name" value="Formate/glycerate dehydrogenase catalytic domain-like"/>
    <property type="match status" value="1"/>
</dbReference>
<feature type="domain" description="Alanine dehydrogenase/pyridine nucleotide transhydrogenase N-terminal" evidence="6">
    <location>
        <begin position="34"/>
        <end position="167"/>
    </location>
</feature>
<dbReference type="InterPro" id="IPR008141">
    <property type="entry name" value="Ala_DH"/>
</dbReference>
<evidence type="ECO:0000256" key="4">
    <source>
        <dbReference type="SAM" id="MobiDB-lite"/>
    </source>
</evidence>
<dbReference type="GO" id="GO:0000286">
    <property type="term" value="F:alanine dehydrogenase activity"/>
    <property type="evidence" value="ECO:0007669"/>
    <property type="project" value="UniProtKB-EC"/>
</dbReference>
<accession>A0A0P7BYK3</accession>
<evidence type="ECO:0000259" key="5">
    <source>
        <dbReference type="SMART" id="SM01002"/>
    </source>
</evidence>
<dbReference type="PANTHER" id="PTHR42795:SF1">
    <property type="entry name" value="ALANINE DEHYDROGENASE"/>
    <property type="match status" value="1"/>
</dbReference>
<dbReference type="Gene3D" id="3.40.50.720">
    <property type="entry name" value="NAD(P)-binding Rossmann-like Domain"/>
    <property type="match status" value="2"/>
</dbReference>